<evidence type="ECO:0000256" key="9">
    <source>
        <dbReference type="SAM" id="Phobius"/>
    </source>
</evidence>
<evidence type="ECO:0000313" key="10">
    <source>
        <dbReference type="EMBL" id="OSY35681.1"/>
    </source>
</evidence>
<evidence type="ECO:0000256" key="6">
    <source>
        <dbReference type="ARBA" id="ARBA00022989"/>
    </source>
</evidence>
<evidence type="ECO:0000256" key="8">
    <source>
        <dbReference type="SAM" id="MobiDB-lite"/>
    </source>
</evidence>
<keyword evidence="6 9" id="KW-1133">Transmembrane helix</keyword>
<dbReference type="GO" id="GO:0022857">
    <property type="term" value="F:transmembrane transporter activity"/>
    <property type="evidence" value="ECO:0007669"/>
    <property type="project" value="InterPro"/>
</dbReference>
<dbReference type="Pfam" id="PF02028">
    <property type="entry name" value="BCCT"/>
    <property type="match status" value="1"/>
</dbReference>
<feature type="transmembrane region" description="Helical" evidence="9">
    <location>
        <begin position="54"/>
        <end position="74"/>
    </location>
</feature>
<dbReference type="NCBIfam" id="TIGR00842">
    <property type="entry name" value="bcct"/>
    <property type="match status" value="1"/>
</dbReference>
<feature type="transmembrane region" description="Helical" evidence="9">
    <location>
        <begin position="476"/>
        <end position="495"/>
    </location>
</feature>
<feature type="transmembrane region" description="Helical" evidence="9">
    <location>
        <begin position="189"/>
        <end position="214"/>
    </location>
</feature>
<name>A0A1Y2MKW9_PSEAH</name>
<evidence type="ECO:0000256" key="7">
    <source>
        <dbReference type="ARBA" id="ARBA00023136"/>
    </source>
</evidence>
<feature type="transmembrane region" description="Helical" evidence="9">
    <location>
        <begin position="16"/>
        <end position="34"/>
    </location>
</feature>
<feature type="transmembrane region" description="Helical" evidence="9">
    <location>
        <begin position="320"/>
        <end position="339"/>
    </location>
</feature>
<evidence type="ECO:0000313" key="11">
    <source>
        <dbReference type="Proteomes" id="UP000194360"/>
    </source>
</evidence>
<comment type="subcellular location">
    <subcellularLocation>
        <location evidence="1">Cell membrane</location>
        <topology evidence="1">Multi-pass membrane protein</topology>
    </subcellularLocation>
</comment>
<keyword evidence="4" id="KW-1003">Cell membrane</keyword>
<keyword evidence="11" id="KW-1185">Reference proteome</keyword>
<dbReference type="STRING" id="2074.BG845_05891"/>
<feature type="transmembrane region" description="Helical" evidence="9">
    <location>
        <begin position="408"/>
        <end position="426"/>
    </location>
</feature>
<feature type="region of interest" description="Disordered" evidence="8">
    <location>
        <begin position="501"/>
        <end position="539"/>
    </location>
</feature>
<evidence type="ECO:0000256" key="2">
    <source>
        <dbReference type="ARBA" id="ARBA00005658"/>
    </source>
</evidence>
<keyword evidence="7 9" id="KW-0472">Membrane</keyword>
<feature type="transmembrane region" description="Helical" evidence="9">
    <location>
        <begin position="234"/>
        <end position="255"/>
    </location>
</feature>
<proteinExistence type="inferred from homology"/>
<dbReference type="RefSeq" id="WP_085915993.1">
    <property type="nucleotide sequence ID" value="NZ_AP018920.1"/>
</dbReference>
<dbReference type="OrthoDB" id="9775735at2"/>
<protein>
    <submittedName>
        <fullName evidence="10">Glycine betaine transporter OpuD</fullName>
    </submittedName>
</protein>
<keyword evidence="5 9" id="KW-0812">Transmembrane</keyword>
<feature type="transmembrane region" description="Helical" evidence="9">
    <location>
        <begin position="446"/>
        <end position="469"/>
    </location>
</feature>
<feature type="transmembrane region" description="Helical" evidence="9">
    <location>
        <begin position="94"/>
        <end position="115"/>
    </location>
</feature>
<evidence type="ECO:0000256" key="3">
    <source>
        <dbReference type="ARBA" id="ARBA00022448"/>
    </source>
</evidence>
<feature type="transmembrane region" description="Helical" evidence="9">
    <location>
        <begin position="351"/>
        <end position="375"/>
    </location>
</feature>
<dbReference type="InterPro" id="IPR000060">
    <property type="entry name" value="BCCT_transptr"/>
</dbReference>
<dbReference type="PANTHER" id="PTHR30047">
    <property type="entry name" value="HIGH-AFFINITY CHOLINE TRANSPORT PROTEIN-RELATED"/>
    <property type="match status" value="1"/>
</dbReference>
<feature type="transmembrane region" description="Helical" evidence="9">
    <location>
        <begin position="267"/>
        <end position="287"/>
    </location>
</feature>
<evidence type="ECO:0000256" key="4">
    <source>
        <dbReference type="ARBA" id="ARBA00022475"/>
    </source>
</evidence>
<feature type="transmembrane region" description="Helical" evidence="9">
    <location>
        <begin position="150"/>
        <end position="168"/>
    </location>
</feature>
<evidence type="ECO:0000256" key="5">
    <source>
        <dbReference type="ARBA" id="ARBA00022692"/>
    </source>
</evidence>
<dbReference type="Proteomes" id="UP000194360">
    <property type="component" value="Unassembled WGS sequence"/>
</dbReference>
<dbReference type="EMBL" id="MIGB01000048">
    <property type="protein sequence ID" value="OSY35681.1"/>
    <property type="molecule type" value="Genomic_DNA"/>
</dbReference>
<dbReference type="GO" id="GO:0005886">
    <property type="term" value="C:plasma membrane"/>
    <property type="evidence" value="ECO:0007669"/>
    <property type="project" value="UniProtKB-SubCell"/>
</dbReference>
<evidence type="ECO:0000256" key="1">
    <source>
        <dbReference type="ARBA" id="ARBA00004651"/>
    </source>
</evidence>
<accession>A0A1Y2MKW9</accession>
<dbReference type="PANTHER" id="PTHR30047:SF7">
    <property type="entry name" value="HIGH-AFFINITY CHOLINE TRANSPORT PROTEIN"/>
    <property type="match status" value="1"/>
</dbReference>
<dbReference type="AlphaFoldDB" id="A0A1Y2MKW9"/>
<comment type="similarity">
    <text evidence="2">Belongs to the BCCT transporter (TC 2.A.15) family.</text>
</comment>
<gene>
    <name evidence="10" type="primary">opuD_1</name>
    <name evidence="10" type="ORF">BG845_05891</name>
</gene>
<organism evidence="10 11">
    <name type="scientific">Pseudonocardia autotrophica</name>
    <name type="common">Amycolata autotrophica</name>
    <name type="synonym">Nocardia autotrophica</name>
    <dbReference type="NCBI Taxonomy" id="2074"/>
    <lineage>
        <taxon>Bacteria</taxon>
        <taxon>Bacillati</taxon>
        <taxon>Actinomycetota</taxon>
        <taxon>Actinomycetes</taxon>
        <taxon>Pseudonocardiales</taxon>
        <taxon>Pseudonocardiaceae</taxon>
        <taxon>Pseudonocardia</taxon>
    </lineage>
</organism>
<reference evidence="10 11" key="1">
    <citation type="submission" date="2016-09" db="EMBL/GenBank/DDBJ databases">
        <title>Pseudonocardia autotrophica DSM535, a candidate organism with high potential of specific P450 cytochromes.</title>
        <authorList>
            <person name="Grumaz C."/>
            <person name="Vainshtein Y."/>
            <person name="Kirstahler P."/>
            <person name="Sohn K."/>
        </authorList>
    </citation>
    <scope>NUCLEOTIDE SEQUENCE [LARGE SCALE GENOMIC DNA]</scope>
    <source>
        <strain evidence="10 11">DSM 535</strain>
    </source>
</reference>
<comment type="caution">
    <text evidence="10">The sequence shown here is derived from an EMBL/GenBank/DDBJ whole genome shotgun (WGS) entry which is preliminary data.</text>
</comment>
<sequence length="539" mass="56458">MSTPSAEPSETRRPGSVLYVSLGLTIAIVVWGAAAGGSLSRAGAAALDGITRGFGWAYLLVSLGFLVFLVFLACSRFGRLRLGRDDERPAFRRVTWYAMILSAVMGIGLISYGVAEPISHLAAPPHGLADPMTADAAVTAMQFSFFDWGLHAWGIFAVFGLAMAWSMFRRGRRGLVSALFRPLLGKRADGPVGAAIDVFAVIATLFGTTTSLGLGAMQINGGFSALFGAPNSAGMQFVIIGVITLLFTASALTGVARGIRYLSEISIGLGGLLFLFVLAVGPTIYLIDLYVQSVGRYLSQLVSASLITPAGGDIAFMQSWTYFMLAWWLSWAAFVGVFLARISRGRTVREFIVGVLLVPSVVFSVWFTAFGGTAIHTDLAGTTRIAAAAAADANSAFFTMLQSLPLPAVTSVVTILLVVLFFVSGADANTFVLGMLTTGGSTNPPAWVLALWGSVTGAAAMALLVAGGLDSLQQMVIVSSAPFLLIVLGVAVALWRDLSVEPATPLPSPGTDGSRAAERTPEDPPEAEQLDTDRAAVPG</sequence>
<keyword evidence="3" id="KW-0813">Transport</keyword>